<evidence type="ECO:0000256" key="1">
    <source>
        <dbReference type="SAM" id="MobiDB-lite"/>
    </source>
</evidence>
<feature type="domain" description="Ubiquitin-like" evidence="3">
    <location>
        <begin position="25"/>
        <end position="86"/>
    </location>
</feature>
<dbReference type="PROSITE" id="PS50053">
    <property type="entry name" value="UBIQUITIN_2"/>
    <property type="match status" value="1"/>
</dbReference>
<dbReference type="PANTHER" id="PTHR28049:SF1">
    <property type="entry name" value="DSC E3 UBIQUITIN LIGASE COMPLEX SUBUNIT 3"/>
    <property type="match status" value="1"/>
</dbReference>
<feature type="compositionally biased region" description="Polar residues" evidence="1">
    <location>
        <begin position="111"/>
        <end position="120"/>
    </location>
</feature>
<evidence type="ECO:0000313" key="4">
    <source>
        <dbReference type="EMBL" id="KAK5092437.1"/>
    </source>
</evidence>
<dbReference type="Pfam" id="PF10302">
    <property type="entry name" value="Dsc3_N"/>
    <property type="match status" value="1"/>
</dbReference>
<sequence>MSNLTVPSKQRGLDIYPDNDSAYTFEITVRFSASVPDLQVSIPSSNGPTTATLKQRIRDSLPEDLQNKRIRLIYAGKALDDATPLSTSLKRLVTRPPSRVATPGPYDSGAESDTTRTQGKANGKGKQPVRDPPAPPAARVYIHCSIGDVTLSPEDLATEARLASTSTSTQPQSAQGQSELQHKDTSQDATTTTTTPAPRGFDRLLTAGFSPAEILALRQQFLSIQAHTHTPDTMPSPSALRTLEDQWLDNSNPNTTSLSLDAADGTGAGDADADPDAGRGALDDMIWGTTVGFFWPVGCLVWGIREEGIFSPRRKIAVVIGVVLNLGLGFVRWGG</sequence>
<keyword evidence="2" id="KW-0472">Membrane</keyword>
<keyword evidence="2" id="KW-1133">Transmembrane helix</keyword>
<dbReference type="InterPro" id="IPR025390">
    <property type="entry name" value="Dsc3_C"/>
</dbReference>
<dbReference type="Pfam" id="PF13373">
    <property type="entry name" value="Dsc3_C"/>
    <property type="match status" value="1"/>
</dbReference>
<dbReference type="InterPro" id="IPR019413">
    <property type="entry name" value="Dsc3_ub-like_dom"/>
</dbReference>
<feature type="region of interest" description="Disordered" evidence="1">
    <location>
        <begin position="161"/>
        <end position="203"/>
    </location>
</feature>
<dbReference type="InterPro" id="IPR000626">
    <property type="entry name" value="Ubiquitin-like_dom"/>
</dbReference>
<dbReference type="InterPro" id="IPR045226">
    <property type="entry name" value="Dsc3"/>
</dbReference>
<comment type="caution">
    <text evidence="4">The sequence shown here is derived from an EMBL/GenBank/DDBJ whole genome shotgun (WGS) entry which is preliminary data.</text>
</comment>
<accession>A0ABR0K9U4</accession>
<dbReference type="EMBL" id="JAVRRG010000058">
    <property type="protein sequence ID" value="KAK5092437.1"/>
    <property type="molecule type" value="Genomic_DNA"/>
</dbReference>
<organism evidence="4 5">
    <name type="scientific">Lithohypha guttulata</name>
    <dbReference type="NCBI Taxonomy" id="1690604"/>
    <lineage>
        <taxon>Eukaryota</taxon>
        <taxon>Fungi</taxon>
        <taxon>Dikarya</taxon>
        <taxon>Ascomycota</taxon>
        <taxon>Pezizomycotina</taxon>
        <taxon>Eurotiomycetes</taxon>
        <taxon>Chaetothyriomycetidae</taxon>
        <taxon>Chaetothyriales</taxon>
        <taxon>Trichomeriaceae</taxon>
        <taxon>Lithohypha</taxon>
    </lineage>
</organism>
<proteinExistence type="predicted"/>
<dbReference type="Proteomes" id="UP001345013">
    <property type="component" value="Unassembled WGS sequence"/>
</dbReference>
<dbReference type="InterPro" id="IPR029071">
    <property type="entry name" value="Ubiquitin-like_domsf"/>
</dbReference>
<feature type="transmembrane region" description="Helical" evidence="2">
    <location>
        <begin position="285"/>
        <end position="304"/>
    </location>
</feature>
<evidence type="ECO:0000313" key="5">
    <source>
        <dbReference type="Proteomes" id="UP001345013"/>
    </source>
</evidence>
<reference evidence="4 5" key="1">
    <citation type="submission" date="2023-08" db="EMBL/GenBank/DDBJ databases">
        <title>Black Yeasts Isolated from many extreme environments.</title>
        <authorList>
            <person name="Coleine C."/>
            <person name="Stajich J.E."/>
            <person name="Selbmann L."/>
        </authorList>
    </citation>
    <scope>NUCLEOTIDE SEQUENCE [LARGE SCALE GENOMIC DNA]</scope>
    <source>
        <strain evidence="4 5">CCFEE 5885</strain>
    </source>
</reference>
<dbReference type="CDD" id="cd17039">
    <property type="entry name" value="Ubl_ubiquitin_like"/>
    <property type="match status" value="1"/>
</dbReference>
<dbReference type="Gene3D" id="3.10.20.90">
    <property type="entry name" value="Phosphatidylinositol 3-kinase Catalytic Subunit, Chain A, domain 1"/>
    <property type="match status" value="1"/>
</dbReference>
<feature type="compositionally biased region" description="Low complexity" evidence="1">
    <location>
        <begin position="164"/>
        <end position="178"/>
    </location>
</feature>
<feature type="region of interest" description="Disordered" evidence="1">
    <location>
        <begin position="251"/>
        <end position="273"/>
    </location>
</feature>
<dbReference type="SUPFAM" id="SSF54236">
    <property type="entry name" value="Ubiquitin-like"/>
    <property type="match status" value="1"/>
</dbReference>
<evidence type="ECO:0000259" key="3">
    <source>
        <dbReference type="PROSITE" id="PS50053"/>
    </source>
</evidence>
<dbReference type="PANTHER" id="PTHR28049">
    <property type="entry name" value="TRANSMEMBRANE PROTEIN YOR223W"/>
    <property type="match status" value="1"/>
</dbReference>
<keyword evidence="2" id="KW-0812">Transmembrane</keyword>
<protein>
    <recommendedName>
        <fullName evidence="3">Ubiquitin-like domain-containing protein</fullName>
    </recommendedName>
</protein>
<feature type="transmembrane region" description="Helical" evidence="2">
    <location>
        <begin position="316"/>
        <end position="334"/>
    </location>
</feature>
<name>A0ABR0K9U4_9EURO</name>
<feature type="region of interest" description="Disordered" evidence="1">
    <location>
        <begin position="89"/>
        <end position="137"/>
    </location>
</feature>
<evidence type="ECO:0000256" key="2">
    <source>
        <dbReference type="SAM" id="Phobius"/>
    </source>
</evidence>
<gene>
    <name evidence="4" type="ORF">LTR24_005255</name>
</gene>
<keyword evidence="5" id="KW-1185">Reference proteome</keyword>